<dbReference type="Pfam" id="PF20779">
    <property type="entry name" value="MACPF_D2"/>
    <property type="match status" value="1"/>
</dbReference>
<dbReference type="AlphaFoldDB" id="A0AA91THH2"/>
<feature type="signal peptide" evidence="1">
    <location>
        <begin position="1"/>
        <end position="18"/>
    </location>
</feature>
<proteinExistence type="predicted"/>
<dbReference type="Proteomes" id="UP000215155">
    <property type="component" value="Unassembled WGS sequence"/>
</dbReference>
<dbReference type="Gene3D" id="3.30.420.400">
    <property type="match status" value="1"/>
</dbReference>
<organism evidence="3 4">
    <name type="scientific">Segatella copri</name>
    <dbReference type="NCBI Taxonomy" id="165179"/>
    <lineage>
        <taxon>Bacteria</taxon>
        <taxon>Pseudomonadati</taxon>
        <taxon>Bacteroidota</taxon>
        <taxon>Bacteroidia</taxon>
        <taxon>Bacteroidales</taxon>
        <taxon>Prevotellaceae</taxon>
        <taxon>Segatella</taxon>
    </lineage>
</organism>
<dbReference type="InterPro" id="IPR048467">
    <property type="entry name" value="MACPF_D3"/>
</dbReference>
<dbReference type="Pfam" id="PF20785">
    <property type="entry name" value="MACPF_D3"/>
    <property type="match status" value="1"/>
</dbReference>
<dbReference type="PROSITE" id="PS51257">
    <property type="entry name" value="PROKAR_LIPOPROTEIN"/>
    <property type="match status" value="1"/>
</dbReference>
<feature type="domain" description="MACPF" evidence="2">
    <location>
        <begin position="56"/>
        <end position="389"/>
    </location>
</feature>
<evidence type="ECO:0000313" key="4">
    <source>
        <dbReference type="Proteomes" id="UP000215155"/>
    </source>
</evidence>
<dbReference type="RefSeq" id="WP_089545169.1">
    <property type="nucleotide sequence ID" value="NZ_NMPZ01000033.1"/>
</dbReference>
<dbReference type="PROSITE" id="PS51412">
    <property type="entry name" value="MACPF_2"/>
    <property type="match status" value="1"/>
</dbReference>
<dbReference type="EMBL" id="NMPZ01000033">
    <property type="protein sequence ID" value="OXL42756.1"/>
    <property type="molecule type" value="Genomic_DNA"/>
</dbReference>
<evidence type="ECO:0000259" key="2">
    <source>
        <dbReference type="PROSITE" id="PS51412"/>
    </source>
</evidence>
<evidence type="ECO:0000256" key="1">
    <source>
        <dbReference type="SAM" id="SignalP"/>
    </source>
</evidence>
<accession>A0AA91THH2</accession>
<reference evidence="3 4" key="1">
    <citation type="submission" date="2017-07" db="EMBL/GenBank/DDBJ databases">
        <title>Draft genome sequence of Prevotella copri isolated from the gut of healthy adult Indian.</title>
        <authorList>
            <person name="Das B."/>
            <person name="Bag S."/>
            <person name="Ghosh T.S."/>
        </authorList>
    </citation>
    <scope>NUCLEOTIDE SEQUENCE [LARGE SCALE GENOMIC DNA]</scope>
    <source>
        <strain evidence="3 4">Indica</strain>
    </source>
</reference>
<dbReference type="InterPro" id="IPR020864">
    <property type="entry name" value="MACPF"/>
</dbReference>
<evidence type="ECO:0000313" key="3">
    <source>
        <dbReference type="EMBL" id="OXL42756.1"/>
    </source>
</evidence>
<dbReference type="Pfam" id="PF01823">
    <property type="entry name" value="MACPF"/>
    <property type="match status" value="1"/>
</dbReference>
<comment type="caution">
    <text evidence="3">The sequence shown here is derived from an EMBL/GenBank/DDBJ whole genome shotgun (WGS) entry which is preliminary data.</text>
</comment>
<dbReference type="InterPro" id="IPR048468">
    <property type="entry name" value="MACPF_D2"/>
</dbReference>
<protein>
    <recommendedName>
        <fullName evidence="2">MACPF domain-containing protein</fullName>
    </recommendedName>
</protein>
<name>A0AA91THH2_9BACT</name>
<sequence>MKHVKVILFAALAIIASACTDEVSDSMNSEISMDKSLVLKRNPNLPISHSKFYVPKNDVTRSSVINGNSEALLGCGYKLLGGTYVMGDFANFSAYPVVNLKALQDYDAAYVSATHLNTSDRKVVTFADFDRYQYNSTVTKKVSSGFSLNFKVFSLGHKKATTETFKTIIDNSNDATFGELSLYFISNQYSLQNSAAARSLYARKFIEKSFIKNLYNSTISSNLKNYGEFVVTGYLTGGKAYASYAGCNSTAKTTEGKEKGLEKSINASVTYKGATGSGELGFTSSNQSSSTTEFKSTDTFVQIKTFGGIQDGDAVVKTCALSDLNVDLSSWFNSLNDDKTHTIIDVTDNSLLPLSDFVLEKNFKQRFDDTTNGVLATYNEFVIPYMETARVMVRSTSAYEPLYDVCPVLVTRQGDRIIFKTSQVKTDDELRKNSNAEQFDLKHQAILEQTDKLFSVEIGLEPNKKARLNPMLRNPLCIEVVDFDKSEYYRYYNASNSVEYVYNPKKKVAFSYYVDEDEDEGDIAEVYGISSWVDSLPEKKIAIGTLANYYTIIGL</sequence>
<feature type="chain" id="PRO_5041737997" description="MACPF domain-containing protein" evidence="1">
    <location>
        <begin position="19"/>
        <end position="555"/>
    </location>
</feature>
<dbReference type="Gene3D" id="3.30.160.840">
    <property type="match status" value="1"/>
</dbReference>
<keyword evidence="1" id="KW-0732">Signal</keyword>
<gene>
    <name evidence="3" type="ORF">CFT61_14840</name>
</gene>